<comment type="caution">
    <text evidence="1">The sequence shown here is derived from an EMBL/GenBank/DDBJ whole genome shotgun (WGS) entry which is preliminary data.</text>
</comment>
<evidence type="ECO:0000313" key="2">
    <source>
        <dbReference type="Proteomes" id="UP000240971"/>
    </source>
</evidence>
<accession>A0A2P8HGV6</accession>
<dbReference type="EMBL" id="PYAW01000004">
    <property type="protein sequence ID" value="PSL45448.1"/>
    <property type="molecule type" value="Genomic_DNA"/>
</dbReference>
<evidence type="ECO:0000313" key="1">
    <source>
        <dbReference type="EMBL" id="PSL45448.1"/>
    </source>
</evidence>
<protein>
    <submittedName>
        <fullName evidence="1">Uncharacterized protein</fullName>
    </submittedName>
</protein>
<dbReference type="AlphaFoldDB" id="A0A2P8HGV6"/>
<dbReference type="Proteomes" id="UP000240971">
    <property type="component" value="Unassembled WGS sequence"/>
</dbReference>
<dbReference type="OrthoDB" id="9149606at2"/>
<gene>
    <name evidence="1" type="ORF">CLV51_104150</name>
</gene>
<keyword evidence="2" id="KW-1185">Reference proteome</keyword>
<proteinExistence type="predicted"/>
<name>A0A2P8HGV6_CHINA</name>
<sequence>MISLNPDLLLTSENAGELLSGLKGSYNPMQFVLRLRKDIHLELSKVQPGANSSRDITSTQIQAYSTYLHETIHWWQHVGSNFGLISSLKFPAQGHIINSLLKDVLNTLGPFKSIAKFDQLGHQNENVNSIINYWHDIEFAGQIAFEPTQINKYATNPYFECWGHSYNMMWSASIWTLAATFDPELSFLPNIREWEHGFKKLKEAKVESFYYGSSNTIPPLGTRSIFEGQARFSQLQYLYLANAGTLDFNDFNKAGLLSGIYVDAFNLFLNILGEPFPVKPDDPLVGLFLLICDLAINPTDGFPFDLTYHESFILTNDPGFRFALVCKMIRDNHKDVKKAIQHFSKEEYIFHSEKLARSIGCFSPYESAAYILNWIDKEPSIKKLLEEERNYQYTSSNLPIRLFFSKFLKFQEDKVKYPQFFCWPGMHLFELPQNQITLKEAYNLFEKHNALFIDDENGDIYPSASKQHTAELLDNTLNEFFTWNSVYTMVREWIITEGPFTFDYQWLSSKYTKEEMKNWACSNFETSFGVHPESFKIL</sequence>
<reference evidence="1 2" key="1">
    <citation type="submission" date="2018-03" db="EMBL/GenBank/DDBJ databases">
        <title>Genomic Encyclopedia of Archaeal and Bacterial Type Strains, Phase II (KMG-II): from individual species to whole genera.</title>
        <authorList>
            <person name="Goeker M."/>
        </authorList>
    </citation>
    <scope>NUCLEOTIDE SEQUENCE [LARGE SCALE GENOMIC DNA]</scope>
    <source>
        <strain evidence="1 2">DSM 24859</strain>
    </source>
</reference>
<dbReference type="RefSeq" id="WP_106529780.1">
    <property type="nucleotide sequence ID" value="NZ_PYAW01000004.1"/>
</dbReference>
<organism evidence="1 2">
    <name type="scientific">Chitinophaga niastensis</name>
    <dbReference type="NCBI Taxonomy" id="536980"/>
    <lineage>
        <taxon>Bacteria</taxon>
        <taxon>Pseudomonadati</taxon>
        <taxon>Bacteroidota</taxon>
        <taxon>Chitinophagia</taxon>
        <taxon>Chitinophagales</taxon>
        <taxon>Chitinophagaceae</taxon>
        <taxon>Chitinophaga</taxon>
    </lineage>
</organism>